<dbReference type="Pfam" id="PF13432">
    <property type="entry name" value="TPR_16"/>
    <property type="match status" value="2"/>
</dbReference>
<dbReference type="GO" id="GO:0009279">
    <property type="term" value="C:cell outer membrane"/>
    <property type="evidence" value="ECO:0007669"/>
    <property type="project" value="TreeGrafter"/>
</dbReference>
<dbReference type="Proteomes" id="UP000000440">
    <property type="component" value="Chromosome"/>
</dbReference>
<dbReference type="Gene3D" id="1.25.40.10">
    <property type="entry name" value="Tetratricopeptide repeat domain"/>
    <property type="match status" value="1"/>
</dbReference>
<feature type="repeat" description="TPR" evidence="3">
    <location>
        <begin position="133"/>
        <end position="166"/>
    </location>
</feature>
<dbReference type="PANTHER" id="PTHR44858:SF1">
    <property type="entry name" value="UDP-N-ACETYLGLUCOSAMINE--PEPTIDE N-ACETYLGLUCOSAMINYLTRANSFERASE SPINDLY-RELATED"/>
    <property type="match status" value="1"/>
</dbReference>
<dbReference type="PATRIC" id="fig|197221.4.peg.2189"/>
<proteinExistence type="predicted"/>
<evidence type="ECO:0000313" key="5">
    <source>
        <dbReference type="Proteomes" id="UP000000440"/>
    </source>
</evidence>
<evidence type="ECO:0000256" key="2">
    <source>
        <dbReference type="ARBA" id="ARBA00022803"/>
    </source>
</evidence>
<dbReference type="EnsemblBacteria" id="BAC09643">
    <property type="protein sequence ID" value="BAC09643"/>
    <property type="gene ID" value="BAC09643"/>
</dbReference>
<keyword evidence="5" id="KW-1185">Reference proteome</keyword>
<dbReference type="PROSITE" id="PS50005">
    <property type="entry name" value="TPR"/>
    <property type="match status" value="4"/>
</dbReference>
<accession>Q8DH68</accession>
<dbReference type="eggNOG" id="COG0457">
    <property type="taxonomic scope" value="Bacteria"/>
</dbReference>
<dbReference type="KEGG" id="tel:tll2091"/>
<dbReference type="AlphaFoldDB" id="Q8DH68"/>
<sequence length="313" mass="34893">MLRGCGKLKKNLPCSVHTETPIVLKTTARFLLGLSLVLLSSSVATAQVVLPRTLELNAKEMEQNGFVVAQEALQLAQFQQFEDALVRAKLAVQLAPRAHEIWALLGGLYLTVNQPKDAVPALEQSLKLNDKNPGAYFNLGSAHFRLGRYDAAARAIEQGLALKPNATEEWFNLGNAYLKLGQKDRAIEQYRRSLRLDRRFWPAYTNIGLVLYEQGHIRQAVKNWEQAADIDPKASEPKLALATALLQLGNEARALQLAEEALRLDSRYGTVEFQRENLWGDRLVADTQILLAKPPLRALMSQLQPEQSALPQP</sequence>
<feature type="repeat" description="TPR" evidence="3">
    <location>
        <begin position="99"/>
        <end position="132"/>
    </location>
</feature>
<keyword evidence="1" id="KW-0677">Repeat</keyword>
<dbReference type="InterPro" id="IPR019734">
    <property type="entry name" value="TPR_rpt"/>
</dbReference>
<keyword evidence="2 3" id="KW-0802">TPR repeat</keyword>
<dbReference type="GO" id="GO:0046813">
    <property type="term" value="P:receptor-mediated virion attachment to host cell"/>
    <property type="evidence" value="ECO:0007669"/>
    <property type="project" value="TreeGrafter"/>
</dbReference>
<reference evidence="4 5" key="1">
    <citation type="journal article" date="2002" name="DNA Res.">
        <title>Complete genome structure of the thermophilic cyanobacterium Thermosynechococcus elongatus BP-1.</title>
        <authorList>
            <person name="Nakamura Y."/>
            <person name="Kaneko T."/>
            <person name="Sato S."/>
            <person name="Ikeuchi M."/>
            <person name="Katoh H."/>
            <person name="Sasamoto S."/>
            <person name="Watanabe A."/>
            <person name="Iriguchi M."/>
            <person name="Kawashima K."/>
            <person name="Kimura T."/>
            <person name="Kishida Y."/>
            <person name="Kiyokawa C."/>
            <person name="Kohara M."/>
            <person name="Matsumoto M."/>
            <person name="Matsuno A."/>
            <person name="Nakazaki N."/>
            <person name="Shimpo S."/>
            <person name="Sugimoto M."/>
            <person name="Takeuchi C."/>
            <person name="Yamada M."/>
            <person name="Tabata S."/>
        </authorList>
    </citation>
    <scope>NUCLEOTIDE SEQUENCE [LARGE SCALE GENOMIC DNA]</scope>
    <source>
        <strain evidence="5">IAM M-273 / NIES-2133 / BP-1</strain>
    </source>
</reference>
<dbReference type="EMBL" id="BA000039">
    <property type="protein sequence ID" value="BAC09643.1"/>
    <property type="molecule type" value="Genomic_DNA"/>
</dbReference>
<gene>
    <name evidence="4" type="ordered locus">tll2091</name>
</gene>
<evidence type="ECO:0000313" key="4">
    <source>
        <dbReference type="EMBL" id="BAC09643.1"/>
    </source>
</evidence>
<organism evidence="4 5">
    <name type="scientific">Thermosynechococcus vestitus (strain NIES-2133 / IAM M-273 / BP-1)</name>
    <dbReference type="NCBI Taxonomy" id="197221"/>
    <lineage>
        <taxon>Bacteria</taxon>
        <taxon>Bacillati</taxon>
        <taxon>Cyanobacteriota</taxon>
        <taxon>Cyanophyceae</taxon>
        <taxon>Acaryochloridales</taxon>
        <taxon>Thermosynechococcaceae</taxon>
        <taxon>Thermosynechococcus</taxon>
    </lineage>
</organism>
<evidence type="ECO:0000256" key="3">
    <source>
        <dbReference type="PROSITE-ProRule" id="PRU00339"/>
    </source>
</evidence>
<dbReference type="InterPro" id="IPR011990">
    <property type="entry name" value="TPR-like_helical_dom_sf"/>
</dbReference>
<feature type="repeat" description="TPR" evidence="3">
    <location>
        <begin position="201"/>
        <end position="234"/>
    </location>
</feature>
<feature type="repeat" description="TPR" evidence="3">
    <location>
        <begin position="167"/>
        <end position="200"/>
    </location>
</feature>
<dbReference type="SMART" id="SM00028">
    <property type="entry name" value="TPR"/>
    <property type="match status" value="5"/>
</dbReference>
<evidence type="ECO:0000256" key="1">
    <source>
        <dbReference type="ARBA" id="ARBA00022737"/>
    </source>
</evidence>
<dbReference type="PANTHER" id="PTHR44858">
    <property type="entry name" value="TETRATRICOPEPTIDE REPEAT PROTEIN 6"/>
    <property type="match status" value="1"/>
</dbReference>
<dbReference type="Pfam" id="PF00515">
    <property type="entry name" value="TPR_1"/>
    <property type="match status" value="1"/>
</dbReference>
<dbReference type="SUPFAM" id="SSF48452">
    <property type="entry name" value="TPR-like"/>
    <property type="match status" value="1"/>
</dbReference>
<protein>
    <submittedName>
        <fullName evidence="4">Tll2091 protein</fullName>
    </submittedName>
</protein>
<dbReference type="PROSITE" id="PS50293">
    <property type="entry name" value="TPR_REGION"/>
    <property type="match status" value="2"/>
</dbReference>
<name>Q8DH68_THEVB</name>
<dbReference type="InterPro" id="IPR050498">
    <property type="entry name" value="Ycf3"/>
</dbReference>
<dbReference type="STRING" id="197221.gene:10748701"/>